<dbReference type="Proteomes" id="UP000005496">
    <property type="component" value="Unassembled WGS sequence"/>
</dbReference>
<comment type="caution">
    <text evidence="1">The sequence shown here is derived from an EMBL/GenBank/DDBJ whole genome shotgun (WGS) entry which is preliminary data.</text>
</comment>
<keyword evidence="2" id="KW-1185">Reference proteome</keyword>
<dbReference type="AlphaFoldDB" id="D6SUC8"/>
<name>D6SUC8_9BACT</name>
<evidence type="ECO:0000313" key="1">
    <source>
        <dbReference type="EMBL" id="EFI32908.1"/>
    </source>
</evidence>
<gene>
    <name evidence="1" type="ORF">Dthio_PD0222</name>
</gene>
<accession>D6SUC8</accession>
<organism evidence="1 2">
    <name type="scientific">Desulfonatronospira thiodismutans ASO3-1</name>
    <dbReference type="NCBI Taxonomy" id="555779"/>
    <lineage>
        <taxon>Bacteria</taxon>
        <taxon>Pseudomonadati</taxon>
        <taxon>Thermodesulfobacteriota</taxon>
        <taxon>Desulfovibrionia</taxon>
        <taxon>Desulfovibrionales</taxon>
        <taxon>Desulfonatronovibrionaceae</taxon>
        <taxon>Desulfonatronospira</taxon>
    </lineage>
</organism>
<sequence>MEWLCEKMILFFIRRLDNCQIFFNEEDVRDKSGQETGEM</sequence>
<reference evidence="1" key="1">
    <citation type="submission" date="2010-05" db="EMBL/GenBank/DDBJ databases">
        <title>The draft genome of Desulfonatronospira thiodismutans ASO3-1.</title>
        <authorList>
            <consortium name="US DOE Joint Genome Institute (JGI-PGF)"/>
            <person name="Lucas S."/>
            <person name="Copeland A."/>
            <person name="Lapidus A."/>
            <person name="Cheng J.-F."/>
            <person name="Bruce D."/>
            <person name="Goodwin L."/>
            <person name="Pitluck S."/>
            <person name="Chertkov O."/>
            <person name="Brettin T."/>
            <person name="Detter J.C."/>
            <person name="Han C."/>
            <person name="Land M.L."/>
            <person name="Hauser L."/>
            <person name="Kyrpides N."/>
            <person name="Mikhailova N."/>
            <person name="Muyzer G."/>
            <person name="Woyke T."/>
        </authorList>
    </citation>
    <scope>NUCLEOTIDE SEQUENCE [LARGE SCALE GENOMIC DNA]</scope>
    <source>
        <strain evidence="1">ASO3-1</strain>
    </source>
</reference>
<evidence type="ECO:0000313" key="2">
    <source>
        <dbReference type="Proteomes" id="UP000005496"/>
    </source>
</evidence>
<protein>
    <submittedName>
        <fullName evidence="1">Uncharacterized protein</fullName>
    </submittedName>
</protein>
<dbReference type="EMBL" id="ACJN02000004">
    <property type="protein sequence ID" value="EFI32908.1"/>
    <property type="molecule type" value="Genomic_DNA"/>
</dbReference>
<proteinExistence type="predicted"/>